<evidence type="ECO:0000256" key="2">
    <source>
        <dbReference type="ARBA" id="ARBA00022448"/>
    </source>
</evidence>
<feature type="transmembrane region" description="Helical" evidence="11">
    <location>
        <begin position="188"/>
        <end position="216"/>
    </location>
</feature>
<dbReference type="InterPro" id="IPR038770">
    <property type="entry name" value="Na+/solute_symporter_sf"/>
</dbReference>
<dbReference type="HOGENOM" id="CLU_024407_1_0_1"/>
<feature type="compositionally biased region" description="Basic and acidic residues" evidence="10">
    <location>
        <begin position="479"/>
        <end position="494"/>
    </location>
</feature>
<proteinExistence type="predicted"/>
<dbReference type="VEuPathDB" id="FungiDB:SCHCODRAFT_02626360"/>
<dbReference type="Gene3D" id="1.20.1530.20">
    <property type="match status" value="1"/>
</dbReference>
<keyword evidence="7" id="KW-0406">Ion transport</keyword>
<evidence type="ECO:0000256" key="10">
    <source>
        <dbReference type="SAM" id="MobiDB-lite"/>
    </source>
</evidence>
<keyword evidence="9" id="KW-0739">Sodium transport</keyword>
<dbReference type="OMA" id="TWAITLC"/>
<evidence type="ECO:0000256" key="5">
    <source>
        <dbReference type="ARBA" id="ARBA00022989"/>
    </source>
</evidence>
<evidence type="ECO:0000256" key="3">
    <source>
        <dbReference type="ARBA" id="ARBA00022449"/>
    </source>
</evidence>
<dbReference type="InParanoid" id="D8Q4Q2"/>
<keyword evidence="14" id="KW-1185">Reference proteome</keyword>
<evidence type="ECO:0000256" key="1">
    <source>
        <dbReference type="ARBA" id="ARBA00004141"/>
    </source>
</evidence>
<dbReference type="PANTHER" id="PTHR43562">
    <property type="entry name" value="NAPA-TYPE SODIUM/HYDROGEN ANTIPORTER"/>
    <property type="match status" value="1"/>
</dbReference>
<keyword evidence="6" id="KW-0915">Sodium</keyword>
<feature type="transmembrane region" description="Helical" evidence="11">
    <location>
        <begin position="292"/>
        <end position="313"/>
    </location>
</feature>
<evidence type="ECO:0000256" key="9">
    <source>
        <dbReference type="ARBA" id="ARBA00023201"/>
    </source>
</evidence>
<keyword evidence="8 11" id="KW-0472">Membrane</keyword>
<dbReference type="PANTHER" id="PTHR43562:SF3">
    <property type="entry name" value="SODIUM ION_PROTON EXCHANGER (EUROFUNG)"/>
    <property type="match status" value="1"/>
</dbReference>
<organism evidence="14">
    <name type="scientific">Schizophyllum commune (strain H4-8 / FGSC 9210)</name>
    <name type="common">Split gill fungus</name>
    <dbReference type="NCBI Taxonomy" id="578458"/>
    <lineage>
        <taxon>Eukaryota</taxon>
        <taxon>Fungi</taxon>
        <taxon>Dikarya</taxon>
        <taxon>Basidiomycota</taxon>
        <taxon>Agaricomycotina</taxon>
        <taxon>Agaricomycetes</taxon>
        <taxon>Agaricomycetidae</taxon>
        <taxon>Agaricales</taxon>
        <taxon>Schizophyllaceae</taxon>
        <taxon>Schizophyllum</taxon>
    </lineage>
</organism>
<dbReference type="Proteomes" id="UP000007431">
    <property type="component" value="Unassembled WGS sequence"/>
</dbReference>
<protein>
    <recommendedName>
        <fullName evidence="12">Cation/H+ exchanger transmembrane domain-containing protein</fullName>
    </recommendedName>
</protein>
<evidence type="ECO:0000259" key="12">
    <source>
        <dbReference type="Pfam" id="PF00999"/>
    </source>
</evidence>
<evidence type="ECO:0000256" key="7">
    <source>
        <dbReference type="ARBA" id="ARBA00023065"/>
    </source>
</evidence>
<keyword evidence="3" id="KW-0050">Antiport</keyword>
<feature type="transmembrane region" description="Helical" evidence="11">
    <location>
        <begin position="222"/>
        <end position="244"/>
    </location>
</feature>
<sequence>MGSPGGPGGRGYGVRCLRPNSHPSDAITEAKTENRRASLPIMVGNCDFRIGVSKCNALHEVASRPVFRHHQRRHNTFQSSLSSRQFEVQFFNASNTLDSMPETTYEAPSVPTLLTLSSFLYLNSAASSLFDRLIHANLLGPLFVGIIYGPQVANILPSDALTTFINVGYIGLLLIVFEAGLTTDLSLLVANIALSVVTALTGIMFPIGFSFFLLYFGFGYTVLEAFAAGASLSSTSLGTTLALLPTRMRRTRVGAVLMSAALLDDIVGLVIAAIIVQLAANGSTGMVPWYVIVRPILVSLAFAGGVPALAYLVRAVVPEALLRRPSFRAPPAQLLLLVAVLSGIVAGANYAGTSELFGAYLAGIFLSILFEAVAPTSDSDSASSVVTPAGVHPTLEAYEVLLTPVQNRLLAPLFFASVGVALPIRSLGRVEGSSAVVWKGIVFSILMVLCKAVVGVWMLIWPDAAGGRGWFGSRRGPSPRHEDYEDRTQSEKDARKSRRWSAALLGMAMIPRGEIALIVAQLARPLLSPEGEGDSEPFAVVIWAILVTTVGGALGIGFMLGKRAF</sequence>
<dbReference type="GO" id="GO:0006814">
    <property type="term" value="P:sodium ion transport"/>
    <property type="evidence" value="ECO:0007669"/>
    <property type="project" value="UniProtKB-KW"/>
</dbReference>
<feature type="transmembrane region" description="Helical" evidence="11">
    <location>
        <begin position="334"/>
        <end position="351"/>
    </location>
</feature>
<evidence type="ECO:0000313" key="13">
    <source>
        <dbReference type="EMBL" id="EFI96829.1"/>
    </source>
</evidence>
<keyword evidence="4 11" id="KW-0812">Transmembrane</keyword>
<dbReference type="eggNOG" id="ENOG502QWRB">
    <property type="taxonomic scope" value="Eukaryota"/>
</dbReference>
<dbReference type="AlphaFoldDB" id="D8Q4Q2"/>
<gene>
    <name evidence="13" type="ORF">SCHCODRAFT_257164</name>
</gene>
<evidence type="ECO:0000313" key="14">
    <source>
        <dbReference type="Proteomes" id="UP000007431"/>
    </source>
</evidence>
<dbReference type="GeneID" id="9596266"/>
<evidence type="ECO:0000256" key="6">
    <source>
        <dbReference type="ARBA" id="ARBA00023053"/>
    </source>
</evidence>
<accession>D8Q4Q2</accession>
<feature type="transmembrane region" description="Helical" evidence="11">
    <location>
        <begin position="129"/>
        <end position="148"/>
    </location>
</feature>
<name>D8Q4Q2_SCHCM</name>
<evidence type="ECO:0000256" key="11">
    <source>
        <dbReference type="SAM" id="Phobius"/>
    </source>
</evidence>
<dbReference type="Pfam" id="PF00999">
    <property type="entry name" value="Na_H_Exchanger"/>
    <property type="match status" value="1"/>
</dbReference>
<dbReference type="GO" id="GO:1902600">
    <property type="term" value="P:proton transmembrane transport"/>
    <property type="evidence" value="ECO:0007669"/>
    <property type="project" value="InterPro"/>
</dbReference>
<feature type="transmembrane region" description="Helical" evidence="11">
    <location>
        <begin position="409"/>
        <end position="428"/>
    </location>
</feature>
<dbReference type="KEGG" id="scm:SCHCO_02626360"/>
<evidence type="ECO:0000256" key="8">
    <source>
        <dbReference type="ARBA" id="ARBA00023136"/>
    </source>
</evidence>
<reference evidence="13 14" key="1">
    <citation type="journal article" date="2010" name="Nat. Biotechnol.">
        <title>Genome sequence of the model mushroom Schizophyllum commune.</title>
        <authorList>
            <person name="Ohm R.A."/>
            <person name="de Jong J.F."/>
            <person name="Lugones L.G."/>
            <person name="Aerts A."/>
            <person name="Kothe E."/>
            <person name="Stajich J.E."/>
            <person name="de Vries R.P."/>
            <person name="Record E."/>
            <person name="Levasseur A."/>
            <person name="Baker S.E."/>
            <person name="Bartholomew K.A."/>
            <person name="Coutinho P.M."/>
            <person name="Erdmann S."/>
            <person name="Fowler T.J."/>
            <person name="Gathman A.C."/>
            <person name="Lombard V."/>
            <person name="Henrissat B."/>
            <person name="Knabe N."/>
            <person name="Kuees U."/>
            <person name="Lilly W.W."/>
            <person name="Lindquist E."/>
            <person name="Lucas S."/>
            <person name="Magnuson J.K."/>
            <person name="Piumi F."/>
            <person name="Raudaskoski M."/>
            <person name="Salamov A."/>
            <person name="Schmutz J."/>
            <person name="Schwarze F.W.M.R."/>
            <person name="vanKuyk P.A."/>
            <person name="Horton J.S."/>
            <person name="Grigoriev I.V."/>
            <person name="Woesten H.A.B."/>
        </authorList>
    </citation>
    <scope>NUCLEOTIDE SEQUENCE [LARGE SCALE GENOMIC DNA]</scope>
    <source>
        <strain evidence="14">H4-8 / FGSC 9210</strain>
    </source>
</reference>
<dbReference type="EMBL" id="GL377306">
    <property type="protein sequence ID" value="EFI96829.1"/>
    <property type="molecule type" value="Genomic_DNA"/>
</dbReference>
<keyword evidence="5 11" id="KW-1133">Transmembrane helix</keyword>
<keyword evidence="2" id="KW-0813">Transport</keyword>
<feature type="domain" description="Cation/H+ exchanger transmembrane" evidence="12">
    <location>
        <begin position="130"/>
        <end position="560"/>
    </location>
</feature>
<feature type="transmembrane region" description="Helical" evidence="11">
    <location>
        <begin position="440"/>
        <end position="461"/>
    </location>
</feature>
<dbReference type="OrthoDB" id="1288932at2759"/>
<dbReference type="GO" id="GO:0016020">
    <property type="term" value="C:membrane"/>
    <property type="evidence" value="ECO:0007669"/>
    <property type="project" value="UniProtKB-SubCell"/>
</dbReference>
<dbReference type="InterPro" id="IPR006153">
    <property type="entry name" value="Cation/H_exchanger_TM"/>
</dbReference>
<comment type="subcellular location">
    <subcellularLocation>
        <location evidence="1">Membrane</location>
        <topology evidence="1">Multi-pass membrane protein</topology>
    </subcellularLocation>
</comment>
<feature type="transmembrane region" description="Helical" evidence="11">
    <location>
        <begin position="160"/>
        <end position="181"/>
    </location>
</feature>
<evidence type="ECO:0000256" key="4">
    <source>
        <dbReference type="ARBA" id="ARBA00022692"/>
    </source>
</evidence>
<feature type="transmembrane region" description="Helical" evidence="11">
    <location>
        <begin position="256"/>
        <end position="280"/>
    </location>
</feature>
<dbReference type="GO" id="GO:0015297">
    <property type="term" value="F:antiporter activity"/>
    <property type="evidence" value="ECO:0007669"/>
    <property type="project" value="UniProtKB-KW"/>
</dbReference>
<feature type="region of interest" description="Disordered" evidence="10">
    <location>
        <begin position="475"/>
        <end position="495"/>
    </location>
</feature>
<feature type="transmembrane region" description="Helical" evidence="11">
    <location>
        <begin position="540"/>
        <end position="560"/>
    </location>
</feature>